<sequence length="324" mass="33955">MGGSQSVEIPGGGSEGYHVLRVQENSPGHRAGLEPFFDFIVSINNTRLVGLLHIVRVFYHILTIQIFHFVGVVLFLQSEDLFSLIETHEGKGLKLYVYNTDTDNCREVVITPNGAWGGEGSLGCGIGYGYLVGRCLLVIAMPAQHLQNFKWLSFLVGVPTVPLLPAHVTPGLGPLPIVNPSTTVPGLMSLPSGLPPLPNLPNLPNLNLPLPDLSAVSLAGISGLPPITAGLPPLPPLNLPGISALPMHTVLPSTLPSMPGVTLPSSLAPSDHIPPVSLAAGQTPALILDATLTPAVKDTPSEKPTAMETLLQQTTDAQAAPESS</sequence>
<feature type="region of interest" description="Disordered" evidence="7">
    <location>
        <begin position="297"/>
        <end position="324"/>
    </location>
</feature>
<keyword evidence="6" id="KW-0862">Zinc</keyword>
<keyword evidence="5" id="KW-0472">Membrane</keyword>
<dbReference type="PANTHER" id="PTHR12893:SF1">
    <property type="entry name" value="GOLGI REASSEMBLY-STACKING PROTEIN 2"/>
    <property type="match status" value="1"/>
</dbReference>
<dbReference type="GO" id="GO:0000139">
    <property type="term" value="C:Golgi membrane"/>
    <property type="evidence" value="ECO:0007669"/>
    <property type="project" value="UniProtKB-SubCell"/>
</dbReference>
<dbReference type="SUPFAM" id="SSF50156">
    <property type="entry name" value="PDZ domain-like"/>
    <property type="match status" value="1"/>
</dbReference>
<keyword evidence="10" id="KW-1185">Reference proteome</keyword>
<proteinExistence type="inferred from homology"/>
<dbReference type="GO" id="GO:0046872">
    <property type="term" value="F:metal ion binding"/>
    <property type="evidence" value="ECO:0007669"/>
    <property type="project" value="UniProtKB-KW"/>
</dbReference>
<keyword evidence="6" id="KW-0479">Metal-binding</keyword>
<dbReference type="Proteomes" id="UP000472260">
    <property type="component" value="Unassembled WGS sequence"/>
</dbReference>
<keyword evidence="4" id="KW-0333">Golgi apparatus</keyword>
<evidence type="ECO:0000256" key="6">
    <source>
        <dbReference type="PIRSR" id="PIRSR607583-1"/>
    </source>
</evidence>
<accession>A0A671NXD1</accession>
<name>A0A671NXD1_9TELE</name>
<organism evidence="9 10">
    <name type="scientific">Sinocyclocheilus anshuiensis</name>
    <dbReference type="NCBI Taxonomy" id="1608454"/>
    <lineage>
        <taxon>Eukaryota</taxon>
        <taxon>Metazoa</taxon>
        <taxon>Chordata</taxon>
        <taxon>Craniata</taxon>
        <taxon>Vertebrata</taxon>
        <taxon>Euteleostomi</taxon>
        <taxon>Actinopterygii</taxon>
        <taxon>Neopterygii</taxon>
        <taxon>Teleostei</taxon>
        <taxon>Ostariophysi</taxon>
        <taxon>Cypriniformes</taxon>
        <taxon>Cyprinidae</taxon>
        <taxon>Cyprininae</taxon>
        <taxon>Sinocyclocheilus</taxon>
    </lineage>
</organism>
<dbReference type="Pfam" id="PF04495">
    <property type="entry name" value="GRASP55_65"/>
    <property type="match status" value="1"/>
</dbReference>
<evidence type="ECO:0000259" key="8">
    <source>
        <dbReference type="PROSITE" id="PS51865"/>
    </source>
</evidence>
<reference evidence="9" key="1">
    <citation type="submission" date="2025-08" db="UniProtKB">
        <authorList>
            <consortium name="Ensembl"/>
        </authorList>
    </citation>
    <scope>IDENTIFICATION</scope>
</reference>
<evidence type="ECO:0000313" key="9">
    <source>
        <dbReference type="Ensembl" id="ENSSANP00000050356.1"/>
    </source>
</evidence>
<comment type="subcellular location">
    <subcellularLocation>
        <location evidence="1">Golgi apparatus membrane</location>
    </subcellularLocation>
</comment>
<evidence type="ECO:0000256" key="3">
    <source>
        <dbReference type="ARBA" id="ARBA00022737"/>
    </source>
</evidence>
<protein>
    <submittedName>
        <fullName evidence="9">Golgi reassembly stacking protein 2</fullName>
    </submittedName>
</protein>
<feature type="compositionally biased region" description="Polar residues" evidence="7">
    <location>
        <begin position="310"/>
        <end position="324"/>
    </location>
</feature>
<feature type="binding site" evidence="6">
    <location>
        <position position="18"/>
    </location>
    <ligand>
        <name>Zn(2+)</name>
        <dbReference type="ChEBI" id="CHEBI:29105"/>
    </ligand>
</feature>
<keyword evidence="3" id="KW-0677">Repeat</keyword>
<evidence type="ECO:0000313" key="10">
    <source>
        <dbReference type="Proteomes" id="UP000472260"/>
    </source>
</evidence>
<dbReference type="InterPro" id="IPR024958">
    <property type="entry name" value="GRASP_PDZ"/>
</dbReference>
<dbReference type="PROSITE" id="PS51865">
    <property type="entry name" value="PDZ_GRASP"/>
    <property type="match status" value="1"/>
</dbReference>
<dbReference type="InterPro" id="IPR007583">
    <property type="entry name" value="GRASP55_65"/>
</dbReference>
<feature type="domain" description="PDZ GRASP-type" evidence="8">
    <location>
        <begin position="15"/>
        <end position="131"/>
    </location>
</feature>
<evidence type="ECO:0000256" key="5">
    <source>
        <dbReference type="ARBA" id="ARBA00023136"/>
    </source>
</evidence>
<dbReference type="InterPro" id="IPR036034">
    <property type="entry name" value="PDZ_sf"/>
</dbReference>
<reference evidence="9" key="2">
    <citation type="submission" date="2025-09" db="UniProtKB">
        <authorList>
            <consortium name="Ensembl"/>
        </authorList>
    </citation>
    <scope>IDENTIFICATION</scope>
</reference>
<dbReference type="GO" id="GO:0007030">
    <property type="term" value="P:Golgi organization"/>
    <property type="evidence" value="ECO:0007669"/>
    <property type="project" value="TreeGrafter"/>
</dbReference>
<evidence type="ECO:0000256" key="4">
    <source>
        <dbReference type="ARBA" id="ARBA00023034"/>
    </source>
</evidence>
<evidence type="ECO:0000256" key="2">
    <source>
        <dbReference type="ARBA" id="ARBA00007144"/>
    </source>
</evidence>
<dbReference type="Ensembl" id="ENSSANT00000053525.1">
    <property type="protein sequence ID" value="ENSSANP00000050356.1"/>
    <property type="gene ID" value="ENSSANG00000025270.1"/>
</dbReference>
<dbReference type="AlphaFoldDB" id="A0A671NXD1"/>
<evidence type="ECO:0000256" key="7">
    <source>
        <dbReference type="SAM" id="MobiDB-lite"/>
    </source>
</evidence>
<dbReference type="PANTHER" id="PTHR12893">
    <property type="entry name" value="GOLGI REASSEMBLY STACKING PROTEIN GRASP"/>
    <property type="match status" value="1"/>
</dbReference>
<evidence type="ECO:0000256" key="1">
    <source>
        <dbReference type="ARBA" id="ARBA00004394"/>
    </source>
</evidence>
<comment type="similarity">
    <text evidence="2">Belongs to the GORASP family.</text>
</comment>
<dbReference type="Gene3D" id="2.30.42.10">
    <property type="match status" value="1"/>
</dbReference>